<sequence length="557" mass="62977">MAVIEAALIYRMFPCFCFITLAIPCINASTEFSLLRLREHHLWLTVGNKMFEVNIRNTDSTPRHILTWFQPEHCTRHRLSTSCTGFITHSTEIEEGLFEICGIMHHKAFCGLYTSSAQGMLSAISEKRVADELVNRALEPSLLQHSDDAMVILKRREENDQLPLLILRRGYSQNSSALHRPGANPNWWKVQLFSRNFQLPRSQVFDLVHQRLHSPYHYLFFNRAQSFHNPLDDFLSPPGQRYEAQSTLIVRFCLNDSGLQMPDSGLAVFTTLLKAKLACSIKLPASRNAPAFYASNRDHETNSLVTFDHIVMSDSFVGPDMDLFYVGLFTSAETPPSQRLQQSMRLMGSPMALCIFRASDLSGMITQTPLAVQMRNEPIKKLVETNRTVGGAADGSLRFLRLNGSEEQLHSLQQCKRSGGHAIIKGVYLQQPWMPADGGEALALLQTKDRFVAMLVDTVERTPDSPRRKLVQGREICVLYLLTVPSTEVSQLTSRSSMFRSKYLHTIKYRLGLMGVSRAGLPSITKWWNLLTGNNSDVELPKGAVRLSELFSPRKEE</sequence>
<evidence type="ECO:0000313" key="2">
    <source>
        <dbReference type="Proteomes" id="UP001651158"/>
    </source>
</evidence>
<proteinExistence type="predicted"/>
<dbReference type="InterPro" id="IPR036352">
    <property type="entry name" value="Semap_dom_sf"/>
</dbReference>
<accession>A0ABR4QMC0</accession>
<dbReference type="Proteomes" id="UP001651158">
    <property type="component" value="Unassembled WGS sequence"/>
</dbReference>
<dbReference type="InterPro" id="IPR015943">
    <property type="entry name" value="WD40/YVTN_repeat-like_dom_sf"/>
</dbReference>
<dbReference type="Gene3D" id="2.130.10.10">
    <property type="entry name" value="YVTN repeat-like/Quinoprotein amine dehydrogenase"/>
    <property type="match status" value="1"/>
</dbReference>
<protein>
    <submittedName>
        <fullName evidence="1">Uncharacterized protein</fullName>
    </submittedName>
</protein>
<gene>
    <name evidence="1" type="ORF">TcWFU_008341</name>
</gene>
<evidence type="ECO:0000313" key="1">
    <source>
        <dbReference type="EMBL" id="KAL5110781.1"/>
    </source>
</evidence>
<name>A0ABR4QMC0_9CEST</name>
<reference evidence="1 2" key="1">
    <citation type="journal article" date="2022" name="Front. Cell. Infect. Microbiol.">
        <title>The Genomes of Two Strains of Taenia crassiceps the Animal Model for the Study of Human Cysticercosis.</title>
        <authorList>
            <person name="Bobes R.J."/>
            <person name="Estrada K."/>
            <person name="Rios-Valencia D.G."/>
            <person name="Calderon-Gallegos A."/>
            <person name="de la Torre P."/>
            <person name="Carrero J.C."/>
            <person name="Sanchez-Flores A."/>
            <person name="Laclette J.P."/>
        </authorList>
    </citation>
    <scope>NUCLEOTIDE SEQUENCE [LARGE SCALE GENOMIC DNA]</scope>
    <source>
        <strain evidence="1">WFUcys</strain>
    </source>
</reference>
<comment type="caution">
    <text evidence="1">The sequence shown here is derived from an EMBL/GenBank/DDBJ whole genome shotgun (WGS) entry which is preliminary data.</text>
</comment>
<organism evidence="1 2">
    <name type="scientific">Taenia crassiceps</name>
    <dbReference type="NCBI Taxonomy" id="6207"/>
    <lineage>
        <taxon>Eukaryota</taxon>
        <taxon>Metazoa</taxon>
        <taxon>Spiralia</taxon>
        <taxon>Lophotrochozoa</taxon>
        <taxon>Platyhelminthes</taxon>
        <taxon>Cestoda</taxon>
        <taxon>Eucestoda</taxon>
        <taxon>Cyclophyllidea</taxon>
        <taxon>Taeniidae</taxon>
        <taxon>Taenia</taxon>
    </lineage>
</organism>
<keyword evidence="2" id="KW-1185">Reference proteome</keyword>
<dbReference type="SUPFAM" id="SSF101912">
    <property type="entry name" value="Sema domain"/>
    <property type="match status" value="1"/>
</dbReference>
<dbReference type="EMBL" id="JAKROA010000002">
    <property type="protein sequence ID" value="KAL5110781.1"/>
    <property type="molecule type" value="Genomic_DNA"/>
</dbReference>